<sequence length="186" mass="21605">MFLSSAVEKLSGTVSVNLLKDCSNGSFICQKFFTRERASSRMKFSVVALAFFFNFLWTANSAPPTCYSRVLGLSKEIMEMLEKLHQYQRTKSCVEVLPKMYLDVHNSCVMSKLRDFLYAVENLPTQYCRERPRIILLKRKVRNLYVIINRVCYRDLVFFSDDCEALDNGQSSPRYGEDTLQLLQET</sequence>
<evidence type="ECO:0000313" key="1">
    <source>
        <dbReference type="EMBL" id="KAG5845620.1"/>
    </source>
</evidence>
<protein>
    <recommendedName>
        <fullName evidence="3">Cytokine-like protein 1</fullName>
    </recommendedName>
</protein>
<dbReference type="Proteomes" id="UP001044222">
    <property type="component" value="Chromosome 7"/>
</dbReference>
<dbReference type="InterPro" id="IPR029253">
    <property type="entry name" value="CYTL1"/>
</dbReference>
<dbReference type="AlphaFoldDB" id="A0A9D3ME56"/>
<keyword evidence="2" id="KW-1185">Reference proteome</keyword>
<evidence type="ECO:0000313" key="2">
    <source>
        <dbReference type="Proteomes" id="UP001044222"/>
    </source>
</evidence>
<proteinExistence type="predicted"/>
<reference evidence="1" key="1">
    <citation type="submission" date="2021-01" db="EMBL/GenBank/DDBJ databases">
        <title>A chromosome-scale assembly of European eel, Anguilla anguilla.</title>
        <authorList>
            <person name="Henkel C."/>
            <person name="Jong-Raadsen S.A."/>
            <person name="Dufour S."/>
            <person name="Weltzien F.-A."/>
            <person name="Palstra A.P."/>
            <person name="Pelster B."/>
            <person name="Spaink H.P."/>
            <person name="Van Den Thillart G.E."/>
            <person name="Jansen H."/>
            <person name="Zahm M."/>
            <person name="Klopp C."/>
            <person name="Cedric C."/>
            <person name="Louis A."/>
            <person name="Berthelot C."/>
            <person name="Parey E."/>
            <person name="Roest Crollius H."/>
            <person name="Montfort J."/>
            <person name="Robinson-Rechavi M."/>
            <person name="Bucao C."/>
            <person name="Bouchez O."/>
            <person name="Gislard M."/>
            <person name="Lluch J."/>
            <person name="Milhes M."/>
            <person name="Lampietro C."/>
            <person name="Lopez Roques C."/>
            <person name="Donnadieu C."/>
            <person name="Braasch I."/>
            <person name="Desvignes T."/>
            <person name="Postlethwait J."/>
            <person name="Bobe J."/>
            <person name="Guiguen Y."/>
            <person name="Dirks R."/>
        </authorList>
    </citation>
    <scope>NUCLEOTIDE SEQUENCE</scope>
    <source>
        <strain evidence="1">Tag_6206</strain>
        <tissue evidence="1">Liver</tissue>
    </source>
</reference>
<organism evidence="1 2">
    <name type="scientific">Anguilla anguilla</name>
    <name type="common">European freshwater eel</name>
    <name type="synonym">Muraena anguilla</name>
    <dbReference type="NCBI Taxonomy" id="7936"/>
    <lineage>
        <taxon>Eukaryota</taxon>
        <taxon>Metazoa</taxon>
        <taxon>Chordata</taxon>
        <taxon>Craniata</taxon>
        <taxon>Vertebrata</taxon>
        <taxon>Euteleostomi</taxon>
        <taxon>Actinopterygii</taxon>
        <taxon>Neopterygii</taxon>
        <taxon>Teleostei</taxon>
        <taxon>Anguilliformes</taxon>
        <taxon>Anguillidae</taxon>
        <taxon>Anguilla</taxon>
    </lineage>
</organism>
<dbReference type="PANTHER" id="PTHR15974">
    <property type="entry name" value="CYTOKINE-LIKE PROTEIN 1"/>
    <property type="match status" value="1"/>
</dbReference>
<name>A0A9D3ME56_ANGAN</name>
<dbReference type="GO" id="GO:0045944">
    <property type="term" value="P:positive regulation of transcription by RNA polymerase II"/>
    <property type="evidence" value="ECO:0007669"/>
    <property type="project" value="TreeGrafter"/>
</dbReference>
<dbReference type="PANTHER" id="PTHR15974:SF0">
    <property type="entry name" value="CYTOKINE-LIKE PROTEIN 1"/>
    <property type="match status" value="1"/>
</dbReference>
<accession>A0A9D3ME56</accession>
<dbReference type="EMBL" id="JAFIRN010000007">
    <property type="protein sequence ID" value="KAG5845620.1"/>
    <property type="molecule type" value="Genomic_DNA"/>
</dbReference>
<comment type="caution">
    <text evidence="1">The sequence shown here is derived from an EMBL/GenBank/DDBJ whole genome shotgun (WGS) entry which is preliminary data.</text>
</comment>
<evidence type="ECO:0008006" key="3">
    <source>
        <dbReference type="Google" id="ProtNLM"/>
    </source>
</evidence>
<gene>
    <name evidence="1" type="ORF">ANANG_G00141210</name>
</gene>
<dbReference type="Pfam" id="PF15153">
    <property type="entry name" value="CYTL1"/>
    <property type="match status" value="1"/>
</dbReference>